<gene>
    <name evidence="1" type="ORF">SIRAN7928</name>
</gene>
<dbReference type="HOGENOM" id="CLU_2467691_0_0_11"/>
<evidence type="ECO:0000313" key="1">
    <source>
        <dbReference type="EMBL" id="CDR13213.1"/>
    </source>
</evidence>
<sequence>MGDQVDRILFSGFDVFAEQILFCPALQNPVSQNLPIVPVAQISVIQESAVMFRLVHLSAHRGVISCQLRQERTDAVIPAQEFILLLSF</sequence>
<reference evidence="1" key="1">
    <citation type="submission" date="2014-05" db="EMBL/GenBank/DDBJ databases">
        <authorList>
            <person name="Horn Fabian"/>
        </authorList>
    </citation>
    <scope>NUCLEOTIDE SEQUENCE</scope>
</reference>
<dbReference type="AlphaFoldDB" id="A0A061A677"/>
<accession>A0A061A677</accession>
<organism evidence="1">
    <name type="scientific">Streptomyces iranensis</name>
    <dbReference type="NCBI Taxonomy" id="576784"/>
    <lineage>
        <taxon>Bacteria</taxon>
        <taxon>Bacillati</taxon>
        <taxon>Actinomycetota</taxon>
        <taxon>Actinomycetes</taxon>
        <taxon>Kitasatosporales</taxon>
        <taxon>Streptomycetaceae</taxon>
        <taxon>Streptomyces</taxon>
        <taxon>Streptomyces violaceusniger group</taxon>
    </lineage>
</organism>
<dbReference type="GeneID" id="32473941"/>
<name>A0A061A677_9ACTN</name>
<dbReference type="EMBL" id="LK022848">
    <property type="protein sequence ID" value="CDR13213.1"/>
    <property type="molecule type" value="Genomic_DNA"/>
</dbReference>
<proteinExistence type="predicted"/>
<protein>
    <submittedName>
        <fullName evidence="1">Uncharacterized protein</fullName>
    </submittedName>
</protein>